<dbReference type="EMBL" id="NFZT01000001">
    <property type="protein sequence ID" value="OWV32262.1"/>
    <property type="molecule type" value="Genomic_DNA"/>
</dbReference>
<gene>
    <name evidence="2" type="ORF">B5C34_01545</name>
</gene>
<dbReference type="AlphaFoldDB" id="A0A219B1M6"/>
<accession>A0A219B1M6</accession>
<dbReference type="Proteomes" id="UP000198462">
    <property type="component" value="Unassembled WGS sequence"/>
</dbReference>
<evidence type="ECO:0008006" key="4">
    <source>
        <dbReference type="Google" id="ProtNLM"/>
    </source>
</evidence>
<dbReference type="SUPFAM" id="SSF53474">
    <property type="entry name" value="alpha/beta-Hydrolases"/>
    <property type="match status" value="1"/>
</dbReference>
<dbReference type="RefSeq" id="WP_088711061.1">
    <property type="nucleotide sequence ID" value="NZ_NFZT01000001.1"/>
</dbReference>
<dbReference type="InterPro" id="IPR029058">
    <property type="entry name" value="AB_hydrolase_fold"/>
</dbReference>
<name>A0A219B1M6_9SPHN</name>
<feature type="compositionally biased region" description="Basic and acidic residues" evidence="1">
    <location>
        <begin position="239"/>
        <end position="248"/>
    </location>
</feature>
<dbReference type="OrthoDB" id="7389193at2"/>
<evidence type="ECO:0000313" key="3">
    <source>
        <dbReference type="Proteomes" id="UP000198462"/>
    </source>
</evidence>
<evidence type="ECO:0000256" key="1">
    <source>
        <dbReference type="SAM" id="MobiDB-lite"/>
    </source>
</evidence>
<keyword evidence="3" id="KW-1185">Reference proteome</keyword>
<dbReference type="Gene3D" id="3.40.50.1820">
    <property type="entry name" value="alpha/beta hydrolase"/>
    <property type="match status" value="1"/>
</dbReference>
<protein>
    <recommendedName>
        <fullName evidence="4">AB hydrolase-1 domain-containing protein</fullName>
    </recommendedName>
</protein>
<comment type="caution">
    <text evidence="2">The sequence shown here is derived from an EMBL/GenBank/DDBJ whole genome shotgun (WGS) entry which is preliminary data.</text>
</comment>
<sequence length="258" mass="28367">MAEPPSLALHLRELFSVGELARFIVSDTTSGLPRGDGHPVIVYPGMLGSDTTTYLLRSRLSEIGYEVHGWELGQNLGPRRDTLSEIRSQLVRITSEAGRKASLFGWSLGGLFAREIAKRRPDCVRQVITAGTPCSNFRATNAWKTYERLNDHAVDEIPFDTDLSELPPVPVTAIYSREDGIVAYDCMDIGQGPRHESVQVSSTHIGLVWSAEVLAVTADRLAQPEGEWAPYVRPGTRADASHTARTEGEDPPQENSRS</sequence>
<proteinExistence type="predicted"/>
<organism evidence="2 3">
    <name type="scientific">Pacificimonas flava</name>
    <dbReference type="NCBI Taxonomy" id="1234595"/>
    <lineage>
        <taxon>Bacteria</taxon>
        <taxon>Pseudomonadati</taxon>
        <taxon>Pseudomonadota</taxon>
        <taxon>Alphaproteobacteria</taxon>
        <taxon>Sphingomonadales</taxon>
        <taxon>Sphingosinicellaceae</taxon>
        <taxon>Pacificimonas</taxon>
    </lineage>
</organism>
<evidence type="ECO:0000313" key="2">
    <source>
        <dbReference type="EMBL" id="OWV32262.1"/>
    </source>
</evidence>
<reference evidence="3" key="1">
    <citation type="submission" date="2017-05" db="EMBL/GenBank/DDBJ databases">
        <authorList>
            <person name="Lin X."/>
        </authorList>
    </citation>
    <scope>NUCLEOTIDE SEQUENCE [LARGE SCALE GENOMIC DNA]</scope>
    <source>
        <strain evidence="3">JLT2012</strain>
    </source>
</reference>
<feature type="region of interest" description="Disordered" evidence="1">
    <location>
        <begin position="225"/>
        <end position="258"/>
    </location>
</feature>